<dbReference type="CDD" id="cd15831">
    <property type="entry name" value="BTAD"/>
    <property type="match status" value="1"/>
</dbReference>
<keyword evidence="4" id="KW-0802">TPR repeat</keyword>
<dbReference type="InterPro" id="IPR036388">
    <property type="entry name" value="WH-like_DNA-bd_sf"/>
</dbReference>
<evidence type="ECO:0000256" key="1">
    <source>
        <dbReference type="ARBA" id="ARBA00005820"/>
    </source>
</evidence>
<reference evidence="8" key="1">
    <citation type="submission" date="2022-12" db="EMBL/GenBank/DDBJ databases">
        <authorList>
            <person name="Mo P."/>
        </authorList>
    </citation>
    <scope>NUCLEOTIDE SEQUENCE [LARGE SCALE GENOMIC DNA]</scope>
    <source>
        <strain evidence="8">HUAS 3-15</strain>
    </source>
</reference>
<dbReference type="Gene3D" id="1.25.40.10">
    <property type="entry name" value="Tetratricopeptide repeat domain"/>
    <property type="match status" value="3"/>
</dbReference>
<dbReference type="PANTHER" id="PTHR10098">
    <property type="entry name" value="RAPSYN-RELATED"/>
    <property type="match status" value="1"/>
</dbReference>
<feature type="repeat" description="TPR" evidence="4">
    <location>
        <begin position="715"/>
        <end position="748"/>
    </location>
</feature>
<evidence type="ECO:0000259" key="6">
    <source>
        <dbReference type="PROSITE" id="PS51755"/>
    </source>
</evidence>
<dbReference type="InterPro" id="IPR027417">
    <property type="entry name" value="P-loop_NTPase"/>
</dbReference>
<organism evidence="7 8">
    <name type="scientific">Kitasatospora cathayae</name>
    <dbReference type="NCBI Taxonomy" id="3004092"/>
    <lineage>
        <taxon>Bacteria</taxon>
        <taxon>Bacillati</taxon>
        <taxon>Actinomycetota</taxon>
        <taxon>Actinomycetes</taxon>
        <taxon>Kitasatosporales</taxon>
        <taxon>Streptomycetaceae</taxon>
        <taxon>Kitasatospora</taxon>
    </lineage>
</organism>
<dbReference type="InterPro" id="IPR016032">
    <property type="entry name" value="Sig_transdc_resp-reg_C-effctor"/>
</dbReference>
<dbReference type="Pfam" id="PF13424">
    <property type="entry name" value="TPR_12"/>
    <property type="match status" value="4"/>
</dbReference>
<accession>A0ABY7QBI7</accession>
<keyword evidence="3 5" id="KW-0238">DNA-binding</keyword>
<dbReference type="SMART" id="SM01043">
    <property type="entry name" value="BTAD"/>
    <property type="match status" value="1"/>
</dbReference>
<dbReference type="InterPro" id="IPR005158">
    <property type="entry name" value="BTAD"/>
</dbReference>
<dbReference type="SUPFAM" id="SSF48452">
    <property type="entry name" value="TPR-like"/>
    <property type="match status" value="3"/>
</dbReference>
<feature type="repeat" description="TPR" evidence="4">
    <location>
        <begin position="755"/>
        <end position="788"/>
    </location>
</feature>
<evidence type="ECO:0000256" key="5">
    <source>
        <dbReference type="PROSITE-ProRule" id="PRU01091"/>
    </source>
</evidence>
<dbReference type="Gene3D" id="1.10.10.10">
    <property type="entry name" value="Winged helix-like DNA-binding domain superfamily/Winged helix DNA-binding domain"/>
    <property type="match status" value="1"/>
</dbReference>
<dbReference type="SUPFAM" id="SSF52540">
    <property type="entry name" value="P-loop containing nucleoside triphosphate hydrolases"/>
    <property type="match status" value="1"/>
</dbReference>
<dbReference type="EMBL" id="CP115450">
    <property type="protein sequence ID" value="WBP90012.1"/>
    <property type="molecule type" value="Genomic_DNA"/>
</dbReference>
<dbReference type="SUPFAM" id="SSF46894">
    <property type="entry name" value="C-terminal effector domain of the bipartite response regulators"/>
    <property type="match status" value="1"/>
</dbReference>
<evidence type="ECO:0000313" key="8">
    <source>
        <dbReference type="Proteomes" id="UP001212821"/>
    </source>
</evidence>
<keyword evidence="8" id="KW-1185">Reference proteome</keyword>
<evidence type="ECO:0000313" key="7">
    <source>
        <dbReference type="EMBL" id="WBP90012.1"/>
    </source>
</evidence>
<sequence>MRFRILGPLEVRANHRKVLPAGVRQHLVLALLLLKSNQNVPLSELVDAVWDDPPRTAEKQIRNAVSLLRGRLRSAGIVNLPTAVGANGYRFELPDDQLDLTVFTNTLATARRRAAEGRPDEAIAEFRASLGLWRGPALAGLNTSALQPYTSRLEEQRLTALEDCLDLELAQGKHQSVVPELIDWLGAHPLRERLAGQLMLALYLSGRQSQALSVYKSTRRRLADALGLEPVPELRELRQRILTNDGTLGRPRTFALAPRAPHSLPKDISHFTGRERELRTLIDEVAAGRRRSEPNDVVLAAIDGMPGVGKTSLAVHLAHRMTERYPDAQLYLDLHAHSRDHTPLDPGTALEKLLRSVDVTGTDLPEDVEERAALWRTSLAGLRAVLVLDNAASTAQIRPLLPGTTDCLTLVTSRDRLTDLDATAVLSLEPLAPAGARRLLTRILGERRVAVEPKSVGELLRLCGNLPLAIQIAAARLRHRPAWTIAHLTAQLRGPRRGLTELRTAETSLAAVFDLSYRKLDPSHQHLFRLLGVVPGTEFDADAAAAVAGIPRPVADRLLERLLDAHLLEQPSEERYRLHPLLQAYAVQLAAAEVPGAEWEEALTRLLDHYRHTAAAAMDLLAPHWRSDRAPATPPCQVLAPPGGHERAAEWLEAEWPTLLTAAEAAQRSRPGHSADIFRILRHFLHLRGQHTEALSLHTGAVELARDTADRELESLARYGLGVANQRLGRYETALTHFRQALDVARDVGDHVTHGRSLSNIGLVLHRLGHYESALTHFGQALALARDTGTPAAECHALSGLGLVHERLGRYRTALTHLGQALAIAQRIDDRDIQGYVLGNLGRVQGSSGQYQQATESLRRALATARDTGSRDLEGHALCGLAVVHERLGDHGTALAHLRLALELARDTGTRDLEGQALCGLAVVHERLGEHGTALAHAHLALELARDTGTRDLEGHALCALGAVRARLGDHDLALTHLQLALELARDTGTRDLEGQALNSLGELSLARGRPAEAAELHGRALLIAQEIGNHHRQDQARRGLDAVRHALGRPDAAA</sequence>
<keyword evidence="2" id="KW-0902">Two-component regulatory system</keyword>
<feature type="domain" description="OmpR/PhoB-type" evidence="6">
    <location>
        <begin position="1"/>
        <end position="93"/>
    </location>
</feature>
<feature type="DNA-binding region" description="OmpR/PhoB-type" evidence="5">
    <location>
        <begin position="1"/>
        <end position="93"/>
    </location>
</feature>
<dbReference type="InterPro" id="IPR019734">
    <property type="entry name" value="TPR_rpt"/>
</dbReference>
<dbReference type="Proteomes" id="UP001212821">
    <property type="component" value="Chromosome"/>
</dbReference>
<dbReference type="PRINTS" id="PR00364">
    <property type="entry name" value="DISEASERSIST"/>
</dbReference>
<evidence type="ECO:0000256" key="2">
    <source>
        <dbReference type="ARBA" id="ARBA00023012"/>
    </source>
</evidence>
<dbReference type="PROSITE" id="PS50005">
    <property type="entry name" value="TPR"/>
    <property type="match status" value="2"/>
</dbReference>
<protein>
    <submittedName>
        <fullName evidence="7">Tetratricopeptide repeat protein</fullName>
    </submittedName>
</protein>
<dbReference type="Gene3D" id="3.40.50.300">
    <property type="entry name" value="P-loop containing nucleotide triphosphate hydrolases"/>
    <property type="match status" value="1"/>
</dbReference>
<name>A0ABY7QBI7_9ACTN</name>
<gene>
    <name evidence="7" type="ORF">O1G21_31980</name>
</gene>
<evidence type="ECO:0000256" key="3">
    <source>
        <dbReference type="ARBA" id="ARBA00023125"/>
    </source>
</evidence>
<dbReference type="RefSeq" id="WP_270148548.1">
    <property type="nucleotide sequence ID" value="NZ_CP115450.1"/>
</dbReference>
<proteinExistence type="inferred from homology"/>
<dbReference type="InterPro" id="IPR011990">
    <property type="entry name" value="TPR-like_helical_dom_sf"/>
</dbReference>
<dbReference type="PROSITE" id="PS51755">
    <property type="entry name" value="OMPR_PHOB"/>
    <property type="match status" value="1"/>
</dbReference>
<dbReference type="Pfam" id="PF03704">
    <property type="entry name" value="BTAD"/>
    <property type="match status" value="1"/>
</dbReference>
<comment type="similarity">
    <text evidence="1">Belongs to the AfsR/DnrI/RedD regulatory family.</text>
</comment>
<dbReference type="InterPro" id="IPR001867">
    <property type="entry name" value="OmpR/PhoB-type_DNA-bd"/>
</dbReference>
<evidence type="ECO:0000256" key="4">
    <source>
        <dbReference type="PROSITE-ProRule" id="PRU00339"/>
    </source>
</evidence>
<dbReference type="SMART" id="SM00028">
    <property type="entry name" value="TPR"/>
    <property type="match status" value="8"/>
</dbReference>